<dbReference type="EMBL" id="AZBU02000004">
    <property type="protein sequence ID" value="TKR82424.1"/>
    <property type="molecule type" value="Genomic_DNA"/>
</dbReference>
<keyword evidence="3" id="KW-1185">Reference proteome</keyword>
<reference evidence="2 3" key="2">
    <citation type="journal article" date="2019" name="G3 (Bethesda)">
        <title>Hybrid Assembly of the Genome of the Entomopathogenic Nematode Steinernema carpocapsae Identifies the X-Chromosome.</title>
        <authorList>
            <person name="Serra L."/>
            <person name="Macchietto M."/>
            <person name="Macias-Munoz A."/>
            <person name="McGill C.J."/>
            <person name="Rodriguez I.M."/>
            <person name="Rodriguez B."/>
            <person name="Murad R."/>
            <person name="Mortazavi A."/>
        </authorList>
    </citation>
    <scope>NUCLEOTIDE SEQUENCE [LARGE SCALE GENOMIC DNA]</scope>
    <source>
        <strain evidence="2 3">ALL</strain>
    </source>
</reference>
<accession>A0A4U5NHR4</accession>
<reference evidence="2 3" key="1">
    <citation type="journal article" date="2015" name="Genome Biol.">
        <title>Comparative genomics of Steinernema reveals deeply conserved gene regulatory networks.</title>
        <authorList>
            <person name="Dillman A.R."/>
            <person name="Macchietto M."/>
            <person name="Porter C.F."/>
            <person name="Rogers A."/>
            <person name="Williams B."/>
            <person name="Antoshechkin I."/>
            <person name="Lee M.M."/>
            <person name="Goodwin Z."/>
            <person name="Lu X."/>
            <person name="Lewis E.E."/>
            <person name="Goodrich-Blair H."/>
            <person name="Stock S.P."/>
            <person name="Adams B.J."/>
            <person name="Sternberg P.W."/>
            <person name="Mortazavi A."/>
        </authorList>
    </citation>
    <scope>NUCLEOTIDE SEQUENCE [LARGE SCALE GENOMIC DNA]</scope>
    <source>
        <strain evidence="2 3">ALL</strain>
    </source>
</reference>
<proteinExistence type="predicted"/>
<evidence type="ECO:0000313" key="2">
    <source>
        <dbReference type="EMBL" id="TKR82424.1"/>
    </source>
</evidence>
<keyword evidence="1" id="KW-0732">Signal</keyword>
<dbReference type="OrthoDB" id="5809253at2759"/>
<name>A0A4U5NHR4_STECR</name>
<feature type="signal peptide" evidence="1">
    <location>
        <begin position="1"/>
        <end position="19"/>
    </location>
</feature>
<sequence length="98" mass="10872">MNVRPLLLVLAVCVVCSSAVPAVWNRENLEKFSQFLDEMTSNSNYPQLAIGFPPFEERPSKRSRCLINAGLSQGCDLSDVLMARMHHNKFSSFAGPGK</sequence>
<organism evidence="2 3">
    <name type="scientific">Steinernema carpocapsae</name>
    <name type="common">Entomopathogenic nematode</name>
    <dbReference type="NCBI Taxonomy" id="34508"/>
    <lineage>
        <taxon>Eukaryota</taxon>
        <taxon>Metazoa</taxon>
        <taxon>Ecdysozoa</taxon>
        <taxon>Nematoda</taxon>
        <taxon>Chromadorea</taxon>
        <taxon>Rhabditida</taxon>
        <taxon>Tylenchina</taxon>
        <taxon>Panagrolaimomorpha</taxon>
        <taxon>Strongyloidoidea</taxon>
        <taxon>Steinernematidae</taxon>
        <taxon>Steinernema</taxon>
    </lineage>
</organism>
<comment type="caution">
    <text evidence="2">The sequence shown here is derived from an EMBL/GenBank/DDBJ whole genome shotgun (WGS) entry which is preliminary data.</text>
</comment>
<evidence type="ECO:0000256" key="1">
    <source>
        <dbReference type="SAM" id="SignalP"/>
    </source>
</evidence>
<evidence type="ECO:0000313" key="3">
    <source>
        <dbReference type="Proteomes" id="UP000298663"/>
    </source>
</evidence>
<dbReference type="Proteomes" id="UP000298663">
    <property type="component" value="Unassembled WGS sequence"/>
</dbReference>
<dbReference type="AlphaFoldDB" id="A0A4U5NHR4"/>
<feature type="chain" id="PRO_5020966104" evidence="1">
    <location>
        <begin position="20"/>
        <end position="98"/>
    </location>
</feature>
<gene>
    <name evidence="2" type="ORF">L596_016152</name>
</gene>
<protein>
    <submittedName>
        <fullName evidence="2">Uncharacterized protein</fullName>
    </submittedName>
</protein>